<organism evidence="1 2">
    <name type="scientific">Suhomyces tanzawaensis NRRL Y-17324</name>
    <dbReference type="NCBI Taxonomy" id="984487"/>
    <lineage>
        <taxon>Eukaryota</taxon>
        <taxon>Fungi</taxon>
        <taxon>Dikarya</taxon>
        <taxon>Ascomycota</taxon>
        <taxon>Saccharomycotina</taxon>
        <taxon>Pichiomycetes</taxon>
        <taxon>Debaryomycetaceae</taxon>
        <taxon>Suhomyces</taxon>
    </lineage>
</organism>
<proteinExistence type="predicted"/>
<reference evidence="2" key="1">
    <citation type="submission" date="2016-05" db="EMBL/GenBank/DDBJ databases">
        <title>Comparative genomics of biotechnologically important yeasts.</title>
        <authorList>
            <consortium name="DOE Joint Genome Institute"/>
            <person name="Riley R."/>
            <person name="Haridas S."/>
            <person name="Wolfe K.H."/>
            <person name="Lopes M.R."/>
            <person name="Hittinger C.T."/>
            <person name="Goker M."/>
            <person name="Salamov A."/>
            <person name="Wisecaver J."/>
            <person name="Long T.M."/>
            <person name="Aerts A.L."/>
            <person name="Barry K."/>
            <person name="Choi C."/>
            <person name="Clum A."/>
            <person name="Coughlan A.Y."/>
            <person name="Deshpande S."/>
            <person name="Douglass A.P."/>
            <person name="Hanson S.J."/>
            <person name="Klenk H.-P."/>
            <person name="Labutti K."/>
            <person name="Lapidus A."/>
            <person name="Lindquist E."/>
            <person name="Lipzen A."/>
            <person name="Meier-Kolthoff J.P."/>
            <person name="Ohm R.A."/>
            <person name="Otillar R.P."/>
            <person name="Pangilinan J."/>
            <person name="Peng Y."/>
            <person name="Rokas A."/>
            <person name="Rosa C.A."/>
            <person name="Scheuner C."/>
            <person name="Sibirny A.A."/>
            <person name="Slot J.C."/>
            <person name="Stielow J.B."/>
            <person name="Sun H."/>
            <person name="Kurtzman C.P."/>
            <person name="Blackwell M."/>
            <person name="Grigoriev I.V."/>
            <person name="Jeffries T.W."/>
        </authorList>
    </citation>
    <scope>NUCLEOTIDE SEQUENCE [LARGE SCALE GENOMIC DNA]</scope>
    <source>
        <strain evidence="2">NRRL Y-17324</strain>
    </source>
</reference>
<dbReference type="GeneID" id="30981802"/>
<name>A0A1E4SHV6_9ASCO</name>
<evidence type="ECO:0000313" key="2">
    <source>
        <dbReference type="Proteomes" id="UP000094285"/>
    </source>
</evidence>
<evidence type="ECO:0000313" key="1">
    <source>
        <dbReference type="EMBL" id="ODV79099.1"/>
    </source>
</evidence>
<keyword evidence="2" id="KW-1185">Reference proteome</keyword>
<accession>A0A1E4SHV6</accession>
<dbReference type="RefSeq" id="XP_020064221.1">
    <property type="nucleotide sequence ID" value="XM_020207665.1"/>
</dbReference>
<gene>
    <name evidence="1" type="ORF">CANTADRAFT_26150</name>
</gene>
<dbReference type="AlphaFoldDB" id="A0A1E4SHV6"/>
<dbReference type="EMBL" id="KV453912">
    <property type="protein sequence ID" value="ODV79099.1"/>
    <property type="molecule type" value="Genomic_DNA"/>
</dbReference>
<protein>
    <submittedName>
        <fullName evidence="1">Uncharacterized protein</fullName>
    </submittedName>
</protein>
<sequence length="52" mass="5825">MGLVTNSRPTKGMTFDSPQCKTNCNQKVRMKAGKCLNIFYGNLEAVKNVFHC</sequence>
<dbReference type="Proteomes" id="UP000094285">
    <property type="component" value="Unassembled WGS sequence"/>
</dbReference>